<gene>
    <name evidence="1" type="ORF">GKD59_22915</name>
</gene>
<dbReference type="EMBL" id="WKLT01000083">
    <property type="protein sequence ID" value="MRY60681.1"/>
    <property type="molecule type" value="Genomic_DNA"/>
</dbReference>
<dbReference type="GO" id="GO:0006259">
    <property type="term" value="P:DNA metabolic process"/>
    <property type="evidence" value="ECO:0007669"/>
    <property type="project" value="InterPro"/>
</dbReference>
<evidence type="ECO:0000313" key="1">
    <source>
        <dbReference type="EMBL" id="MRY60681.1"/>
    </source>
</evidence>
<dbReference type="Pfam" id="PF03837">
    <property type="entry name" value="RecT"/>
    <property type="match status" value="1"/>
</dbReference>
<dbReference type="Proteomes" id="UP000463337">
    <property type="component" value="Unassembled WGS sequence"/>
</dbReference>
<dbReference type="GO" id="GO:0003677">
    <property type="term" value="F:DNA binding"/>
    <property type="evidence" value="ECO:0007669"/>
    <property type="project" value="InterPro"/>
</dbReference>
<proteinExistence type="predicted"/>
<sequence length="310" mass="34410">MSNQVAVQKSRDLKQFFDRPAVQAKIRELVDKNSASFATSIMQIANSNPMLLDADPTSILNAACMAATLNLPINNSLGFAYIVPYRNKGKAEAQFQLGYKGFIQLAQRSGQFERLVSLPVYQNQLIAKDPISGFKFDWEQEPAENEQAIGYYAYFKLINGFTAELYMTRKQIDGHAKRYSQSFKKGYGVWADNYDAMALKTVIKLLLSRMAPLSIDMQKAVLSDQSVVKDVESSQYEYIDHQANEAENSSGLNDIVGNPSPEEPVIIQYDPVADAAVQPAADAAYRVDPETGEVLDSAAIHETEEGELLL</sequence>
<dbReference type="AlphaFoldDB" id="A0A7K0GP40"/>
<dbReference type="InterPro" id="IPR004590">
    <property type="entry name" value="ssDNA_annealing_RecT"/>
</dbReference>
<comment type="caution">
    <text evidence="1">The sequence shown here is derived from an EMBL/GenBank/DDBJ whole genome shotgun (WGS) entry which is preliminary data.</text>
</comment>
<name>A0A7K0GP40_PARDI</name>
<dbReference type="RefSeq" id="WP_154398368.1">
    <property type="nucleotide sequence ID" value="NZ_WKLT01000083.1"/>
</dbReference>
<dbReference type="InterPro" id="IPR018330">
    <property type="entry name" value="RecT_fam"/>
</dbReference>
<reference evidence="1 2" key="1">
    <citation type="journal article" date="2019" name="Nat. Med.">
        <title>A library of human gut bacterial isolates paired with longitudinal multiomics data enables mechanistic microbiome research.</title>
        <authorList>
            <person name="Poyet M."/>
            <person name="Groussin M."/>
            <person name="Gibbons S.M."/>
            <person name="Avila-Pacheco J."/>
            <person name="Jiang X."/>
            <person name="Kearney S.M."/>
            <person name="Perrotta A.R."/>
            <person name="Berdy B."/>
            <person name="Zhao S."/>
            <person name="Lieberman T.D."/>
            <person name="Swanson P.K."/>
            <person name="Smith M."/>
            <person name="Roesemann S."/>
            <person name="Alexander J.E."/>
            <person name="Rich S.A."/>
            <person name="Livny J."/>
            <person name="Vlamakis H."/>
            <person name="Clish C."/>
            <person name="Bullock K."/>
            <person name="Deik A."/>
            <person name="Scott J."/>
            <person name="Pierce K.A."/>
            <person name="Xavier R.J."/>
            <person name="Alm E.J."/>
        </authorList>
    </citation>
    <scope>NUCLEOTIDE SEQUENCE [LARGE SCALE GENOMIC DNA]</scope>
    <source>
        <strain evidence="1 2">BIOML-A41</strain>
    </source>
</reference>
<dbReference type="NCBIfam" id="TIGR00616">
    <property type="entry name" value="rect"/>
    <property type="match status" value="1"/>
</dbReference>
<protein>
    <submittedName>
        <fullName evidence="1">Recombinase</fullName>
    </submittedName>
</protein>
<accession>A0A7K0GP40</accession>
<evidence type="ECO:0000313" key="2">
    <source>
        <dbReference type="Proteomes" id="UP000463337"/>
    </source>
</evidence>
<organism evidence="1 2">
    <name type="scientific">Parabacteroides distasonis</name>
    <dbReference type="NCBI Taxonomy" id="823"/>
    <lineage>
        <taxon>Bacteria</taxon>
        <taxon>Pseudomonadati</taxon>
        <taxon>Bacteroidota</taxon>
        <taxon>Bacteroidia</taxon>
        <taxon>Bacteroidales</taxon>
        <taxon>Tannerellaceae</taxon>
        <taxon>Parabacteroides</taxon>
    </lineage>
</organism>